<dbReference type="Proteomes" id="UP001320972">
    <property type="component" value="Unassembled WGS sequence"/>
</dbReference>
<organism evidence="1 2">
    <name type="scientific">Natronoglomus mannanivorans</name>
    <dbReference type="NCBI Taxonomy" id="2979990"/>
    <lineage>
        <taxon>Archaea</taxon>
        <taxon>Methanobacteriati</taxon>
        <taxon>Methanobacteriota</taxon>
        <taxon>Stenosarchaea group</taxon>
        <taxon>Halobacteria</taxon>
        <taxon>Halobacteriales</taxon>
        <taxon>Natrialbaceae</taxon>
        <taxon>Natronoglomus</taxon>
    </lineage>
</organism>
<dbReference type="Gene3D" id="3.20.20.370">
    <property type="entry name" value="Glycoside hydrolase/deacetylase"/>
    <property type="match status" value="1"/>
</dbReference>
<accession>A0ABT2QGU5</accession>
<protein>
    <submittedName>
        <fullName evidence="1">Polysaccharide deacetylase</fullName>
    </submittedName>
</protein>
<proteinExistence type="predicted"/>
<dbReference type="SUPFAM" id="SSF88713">
    <property type="entry name" value="Glycoside hydrolase/deacetylase"/>
    <property type="match status" value="1"/>
</dbReference>
<reference evidence="1 2" key="1">
    <citation type="submission" date="2022-09" db="EMBL/GenBank/DDBJ databases">
        <title>Enrichment on poylsaccharides allowed isolation of novel metabolic and taxonomic groups of Haloarchaea.</title>
        <authorList>
            <person name="Sorokin D.Y."/>
            <person name="Elcheninov A.G."/>
            <person name="Khizhniak T.V."/>
            <person name="Kolganova T.V."/>
            <person name="Kublanov I.V."/>
        </authorList>
    </citation>
    <scope>NUCLEOTIDE SEQUENCE [LARGE SCALE GENOMIC DNA]</scope>
    <source>
        <strain evidence="1 2">AArc-m2/3/4</strain>
    </source>
</reference>
<dbReference type="InterPro" id="IPR011330">
    <property type="entry name" value="Glyco_hydro/deAcase_b/a-brl"/>
</dbReference>
<comment type="caution">
    <text evidence="1">The sequence shown here is derived from an EMBL/GenBank/DDBJ whole genome shotgun (WGS) entry which is preliminary data.</text>
</comment>
<keyword evidence="2" id="KW-1185">Reference proteome</keyword>
<dbReference type="RefSeq" id="WP_338008367.1">
    <property type="nucleotide sequence ID" value="NZ_JAOPKB010000010.1"/>
</dbReference>
<evidence type="ECO:0000313" key="1">
    <source>
        <dbReference type="EMBL" id="MCU4974150.1"/>
    </source>
</evidence>
<name>A0ABT2QGU5_9EURY</name>
<gene>
    <name evidence="1" type="ORF">OB955_15580</name>
</gene>
<evidence type="ECO:0000313" key="2">
    <source>
        <dbReference type="Proteomes" id="UP001320972"/>
    </source>
</evidence>
<sequence>MGTVVISLDMELGWGFHDRSLPEERLRNARENCSRLRRLFDSYDVPATWAITGHLFLDSCTERHLGHPADERCCTRSAGALSPHDVWFGPDLVDEIATASVDHELASHGFTHVHFQHECVDAEFASRELAHCADAGARRGFDLTSFVFPVNRVRYRDRLAEHGFGCYRGVNPARLSKRPWEFQARKLSSAALGKPTPPIVEPHLDEYGLVNVPASLYLFNIGRTYGKYLSVMGEDPVVRQAKAGIDRVAETDGVLHLWLHPHDIRTARHHDRLASIVRYLDRKRETSDVRVETMAEIADSVRCEADVGVNSTE</sequence>
<dbReference type="EMBL" id="JAOPKB010000010">
    <property type="protein sequence ID" value="MCU4974150.1"/>
    <property type="molecule type" value="Genomic_DNA"/>
</dbReference>